<protein>
    <submittedName>
        <fullName evidence="1">Uncharacterized protein</fullName>
    </submittedName>
</protein>
<dbReference type="SUPFAM" id="SSF117281">
    <property type="entry name" value="Kelch motif"/>
    <property type="match status" value="1"/>
</dbReference>
<evidence type="ECO:0000313" key="1">
    <source>
        <dbReference type="EMBL" id="KII72225.1"/>
    </source>
</evidence>
<evidence type="ECO:0000313" key="2">
    <source>
        <dbReference type="Proteomes" id="UP000031668"/>
    </source>
</evidence>
<organism evidence="1 2">
    <name type="scientific">Thelohanellus kitauei</name>
    <name type="common">Myxosporean</name>
    <dbReference type="NCBI Taxonomy" id="669202"/>
    <lineage>
        <taxon>Eukaryota</taxon>
        <taxon>Metazoa</taxon>
        <taxon>Cnidaria</taxon>
        <taxon>Myxozoa</taxon>
        <taxon>Myxosporea</taxon>
        <taxon>Bivalvulida</taxon>
        <taxon>Platysporina</taxon>
        <taxon>Myxobolidae</taxon>
        <taxon>Thelohanellus</taxon>
    </lineage>
</organism>
<dbReference type="InterPro" id="IPR015915">
    <property type="entry name" value="Kelch-typ_b-propeller"/>
</dbReference>
<accession>A0A0C2N7C9</accession>
<sequence>MYKACLRTSTVSVVQQNGLVPLFDYRIIGTVFKNQKIGTIFRFYIFVRYAKDRLYRLKTMYIFDIRINTWSTKQTKSSAQQYPCDREDDSFAFSTNTCYLSGGEDDVEFYTDIWKIDFESIEWCKLDYVG</sequence>
<dbReference type="EMBL" id="JWZT01001317">
    <property type="protein sequence ID" value="KII72225.1"/>
    <property type="molecule type" value="Genomic_DNA"/>
</dbReference>
<name>A0A0C2N7C9_THEKT</name>
<dbReference type="Proteomes" id="UP000031668">
    <property type="component" value="Unassembled WGS sequence"/>
</dbReference>
<keyword evidence="2" id="KW-1185">Reference proteome</keyword>
<comment type="caution">
    <text evidence="1">The sequence shown here is derived from an EMBL/GenBank/DDBJ whole genome shotgun (WGS) entry which is preliminary data.</text>
</comment>
<dbReference type="AlphaFoldDB" id="A0A0C2N7C9"/>
<dbReference type="OrthoDB" id="7676067at2759"/>
<gene>
    <name evidence="1" type="ORF">RF11_08645</name>
</gene>
<proteinExistence type="predicted"/>
<dbReference type="Gene3D" id="2.120.10.80">
    <property type="entry name" value="Kelch-type beta propeller"/>
    <property type="match status" value="1"/>
</dbReference>
<reference evidence="1 2" key="1">
    <citation type="journal article" date="2014" name="Genome Biol. Evol.">
        <title>The genome of the myxosporean Thelohanellus kitauei shows adaptations to nutrient acquisition within its fish host.</title>
        <authorList>
            <person name="Yang Y."/>
            <person name="Xiong J."/>
            <person name="Zhou Z."/>
            <person name="Huo F."/>
            <person name="Miao W."/>
            <person name="Ran C."/>
            <person name="Liu Y."/>
            <person name="Zhang J."/>
            <person name="Feng J."/>
            <person name="Wang M."/>
            <person name="Wang M."/>
            <person name="Wang L."/>
            <person name="Yao B."/>
        </authorList>
    </citation>
    <scope>NUCLEOTIDE SEQUENCE [LARGE SCALE GENOMIC DNA]</scope>
    <source>
        <strain evidence="1">Wuqing</strain>
    </source>
</reference>